<evidence type="ECO:0008006" key="3">
    <source>
        <dbReference type="Google" id="ProtNLM"/>
    </source>
</evidence>
<protein>
    <recommendedName>
        <fullName evidence="3">Transposable element Tc3 transposase</fullName>
    </recommendedName>
</protein>
<dbReference type="PANTHER" id="PTHR47326">
    <property type="entry name" value="TRANSPOSABLE ELEMENT TC3 TRANSPOSASE-LIKE PROTEIN"/>
    <property type="match status" value="1"/>
</dbReference>
<dbReference type="PANTHER" id="PTHR47326:SF1">
    <property type="entry name" value="HTH PSQ-TYPE DOMAIN-CONTAINING PROTEIN"/>
    <property type="match status" value="1"/>
</dbReference>
<keyword evidence="2" id="KW-1185">Reference proteome</keyword>
<comment type="caution">
    <text evidence="1">The sequence shown here is derived from an EMBL/GenBank/DDBJ whole genome shotgun (WGS) entry which is preliminary data.</text>
</comment>
<proteinExistence type="predicted"/>
<dbReference type="Proteomes" id="UP001148838">
    <property type="component" value="Unassembled WGS sequence"/>
</dbReference>
<gene>
    <name evidence="1" type="ORF">ANN_17725</name>
</gene>
<organism evidence="1 2">
    <name type="scientific">Periplaneta americana</name>
    <name type="common">American cockroach</name>
    <name type="synonym">Blatta americana</name>
    <dbReference type="NCBI Taxonomy" id="6978"/>
    <lineage>
        <taxon>Eukaryota</taxon>
        <taxon>Metazoa</taxon>
        <taxon>Ecdysozoa</taxon>
        <taxon>Arthropoda</taxon>
        <taxon>Hexapoda</taxon>
        <taxon>Insecta</taxon>
        <taxon>Pterygota</taxon>
        <taxon>Neoptera</taxon>
        <taxon>Polyneoptera</taxon>
        <taxon>Dictyoptera</taxon>
        <taxon>Blattodea</taxon>
        <taxon>Blattoidea</taxon>
        <taxon>Blattidae</taxon>
        <taxon>Blattinae</taxon>
        <taxon>Periplaneta</taxon>
    </lineage>
</organism>
<sequence>MLETTIPRLNDLFDNENAFYFQQDGGSAHFHVNVRNFLDHTVNQRWIERRGSAAESPPRSPYLTLPDFYLWGALKDTVHTTKHKHWRN</sequence>
<reference evidence="1 2" key="1">
    <citation type="journal article" date="2022" name="Allergy">
        <title>Genome assembly and annotation of Periplaneta americana reveal a comprehensive cockroach allergen profile.</title>
        <authorList>
            <person name="Wang L."/>
            <person name="Xiong Q."/>
            <person name="Saelim N."/>
            <person name="Wang L."/>
            <person name="Nong W."/>
            <person name="Wan A.T."/>
            <person name="Shi M."/>
            <person name="Liu X."/>
            <person name="Cao Q."/>
            <person name="Hui J.H.L."/>
            <person name="Sookrung N."/>
            <person name="Leung T.F."/>
            <person name="Tungtrongchitr A."/>
            <person name="Tsui S.K.W."/>
        </authorList>
    </citation>
    <scope>NUCLEOTIDE SEQUENCE [LARGE SCALE GENOMIC DNA]</scope>
    <source>
        <strain evidence="1">PWHHKU_190912</strain>
    </source>
</reference>
<accession>A0ABQ8SVW3</accession>
<dbReference type="Gene3D" id="3.30.420.10">
    <property type="entry name" value="Ribonuclease H-like superfamily/Ribonuclease H"/>
    <property type="match status" value="1"/>
</dbReference>
<dbReference type="InterPro" id="IPR036397">
    <property type="entry name" value="RNaseH_sf"/>
</dbReference>
<name>A0ABQ8SVW3_PERAM</name>
<evidence type="ECO:0000313" key="2">
    <source>
        <dbReference type="Proteomes" id="UP001148838"/>
    </source>
</evidence>
<dbReference type="EMBL" id="JAJSOF020000021">
    <property type="protein sequence ID" value="KAJ4437580.1"/>
    <property type="molecule type" value="Genomic_DNA"/>
</dbReference>
<evidence type="ECO:0000313" key="1">
    <source>
        <dbReference type="EMBL" id="KAJ4437580.1"/>
    </source>
</evidence>